<dbReference type="InterPro" id="IPR036465">
    <property type="entry name" value="vWFA_dom_sf"/>
</dbReference>
<name>A0A5N7MUC2_9HYPH</name>
<proteinExistence type="predicted"/>
<dbReference type="RefSeq" id="WP_152717392.1">
    <property type="nucleotide sequence ID" value="NZ_VOSJ01000426.1"/>
</dbReference>
<dbReference type="OrthoDB" id="505641at2"/>
<organism evidence="1 2">
    <name type="scientific">Microvirga tunisiensis</name>
    <dbReference type="NCBI Taxonomy" id="2108360"/>
    <lineage>
        <taxon>Bacteria</taxon>
        <taxon>Pseudomonadati</taxon>
        <taxon>Pseudomonadota</taxon>
        <taxon>Alphaproteobacteria</taxon>
        <taxon>Hyphomicrobiales</taxon>
        <taxon>Methylobacteriaceae</taxon>
        <taxon>Microvirga</taxon>
    </lineage>
</organism>
<comment type="caution">
    <text evidence="1">The sequence shown here is derived from an EMBL/GenBank/DDBJ whole genome shotgun (WGS) entry which is preliminary data.</text>
</comment>
<accession>A0A5N7MUC2</accession>
<gene>
    <name evidence="1" type="ORF">FS320_37605</name>
</gene>
<sequence>MNILYLIDISGSTSDSFEGVPVGDLNGDGRSNTILDAEIASLIALTERIRGLGFSAADVTVTVIPFNGSADPADASAGGIVNAATFSLGAVGEEAIANHLRGLNAGGETNFADALRAANDRLQGLYQGIHPSGAAGFWVPRVVTSVHGDR</sequence>
<keyword evidence="2" id="KW-1185">Reference proteome</keyword>
<dbReference type="Gene3D" id="3.40.50.410">
    <property type="entry name" value="von Willebrand factor, type A domain"/>
    <property type="match status" value="1"/>
</dbReference>
<dbReference type="SUPFAM" id="SSF53300">
    <property type="entry name" value="vWA-like"/>
    <property type="match status" value="1"/>
</dbReference>
<dbReference type="EMBL" id="VOSK01000395">
    <property type="protein sequence ID" value="MPR30567.1"/>
    <property type="molecule type" value="Genomic_DNA"/>
</dbReference>
<reference evidence="1 2" key="1">
    <citation type="journal article" date="2019" name="Syst. Appl. Microbiol.">
        <title>Microvirga tunisiensis sp. nov., a root nodule symbiotic bacterium isolated from Lupinus micranthus and L. luteus grown in Northern Tunisia.</title>
        <authorList>
            <person name="Msaddak A."/>
            <person name="Rejili M."/>
            <person name="Duran D."/>
            <person name="Mars M."/>
            <person name="Palacios J.M."/>
            <person name="Ruiz-Argueso T."/>
            <person name="Rey L."/>
            <person name="Imperial J."/>
        </authorList>
    </citation>
    <scope>NUCLEOTIDE SEQUENCE [LARGE SCALE GENOMIC DNA]</scope>
    <source>
        <strain evidence="1 2">Lmie10</strain>
    </source>
</reference>
<evidence type="ECO:0000313" key="2">
    <source>
        <dbReference type="Proteomes" id="UP000403266"/>
    </source>
</evidence>
<protein>
    <recommendedName>
        <fullName evidence="3">VWA domain-containing protein</fullName>
    </recommendedName>
</protein>
<evidence type="ECO:0000313" key="1">
    <source>
        <dbReference type="EMBL" id="MPR30567.1"/>
    </source>
</evidence>
<evidence type="ECO:0008006" key="3">
    <source>
        <dbReference type="Google" id="ProtNLM"/>
    </source>
</evidence>
<dbReference type="AlphaFoldDB" id="A0A5N7MUC2"/>
<dbReference type="Proteomes" id="UP000403266">
    <property type="component" value="Unassembled WGS sequence"/>
</dbReference>